<dbReference type="Proteomes" id="UP000613580">
    <property type="component" value="Unassembled WGS sequence"/>
</dbReference>
<sequence>MLPREEILELLRSMGIDLPRKTKLSDTELDKRLSKAVRAQYLTRVLPAPPLDPSVYLSWFADASKPKLLKGVRRHNMGEATFFAEGKGNPYALPQNALWESATNVYGGLGMLQNKEDTSAIAMMVLEVRQFVHQHDVLNRISPSSININIAWLQEDIDNGRSMVKMHATVKEQELLLRLLKQNSKRLAKSYQPLHRSTESSFTLSFLLPVGPLTAKDHAKYNTNNGCIVCGEPAKSKCSRCAASLNLAGGRPHMLSESGKYQSSMTLTKYDIVRHHEKKRIYTINTEELDENEPPENTHGTSPFIVKVQLNSPNARGPAYQIMPDLGVEGRTMLIYDQRRTFEVMVWAARDPVVYESVADVVRRTGERGLKTFCWAMRTGDWTLDICVDYLPDWQNW</sequence>
<dbReference type="EMBL" id="JACAZE010000010">
    <property type="protein sequence ID" value="KAF7305392.1"/>
    <property type="molecule type" value="Genomic_DNA"/>
</dbReference>
<dbReference type="AlphaFoldDB" id="A0A8H6SV46"/>
<accession>A0A8H6SV46</accession>
<name>A0A8H6SV46_MYCCL</name>
<protein>
    <submittedName>
        <fullName evidence="1">Uncharacterized protein</fullName>
    </submittedName>
</protein>
<proteinExistence type="predicted"/>
<gene>
    <name evidence="1" type="ORF">HMN09_00791500</name>
</gene>
<comment type="caution">
    <text evidence="1">The sequence shown here is derived from an EMBL/GenBank/DDBJ whole genome shotgun (WGS) entry which is preliminary data.</text>
</comment>
<reference evidence="1" key="1">
    <citation type="submission" date="2020-05" db="EMBL/GenBank/DDBJ databases">
        <title>Mycena genomes resolve the evolution of fungal bioluminescence.</title>
        <authorList>
            <person name="Tsai I.J."/>
        </authorList>
    </citation>
    <scope>NUCLEOTIDE SEQUENCE</scope>
    <source>
        <strain evidence="1">110903Hualien_Pintung</strain>
    </source>
</reference>
<keyword evidence="2" id="KW-1185">Reference proteome</keyword>
<evidence type="ECO:0000313" key="1">
    <source>
        <dbReference type="EMBL" id="KAF7305392.1"/>
    </source>
</evidence>
<evidence type="ECO:0000313" key="2">
    <source>
        <dbReference type="Proteomes" id="UP000613580"/>
    </source>
</evidence>
<dbReference type="OrthoDB" id="341421at2759"/>
<organism evidence="1 2">
    <name type="scientific">Mycena chlorophos</name>
    <name type="common">Agaric fungus</name>
    <name type="synonym">Agaricus chlorophos</name>
    <dbReference type="NCBI Taxonomy" id="658473"/>
    <lineage>
        <taxon>Eukaryota</taxon>
        <taxon>Fungi</taxon>
        <taxon>Dikarya</taxon>
        <taxon>Basidiomycota</taxon>
        <taxon>Agaricomycotina</taxon>
        <taxon>Agaricomycetes</taxon>
        <taxon>Agaricomycetidae</taxon>
        <taxon>Agaricales</taxon>
        <taxon>Marasmiineae</taxon>
        <taxon>Mycenaceae</taxon>
        <taxon>Mycena</taxon>
    </lineage>
</organism>